<keyword evidence="1" id="KW-0175">Coiled coil</keyword>
<dbReference type="EMBL" id="JACJPY010000009">
    <property type="protein sequence ID" value="MBD2149464.1"/>
    <property type="molecule type" value="Genomic_DNA"/>
</dbReference>
<dbReference type="Proteomes" id="UP000631421">
    <property type="component" value="Unassembled WGS sequence"/>
</dbReference>
<comment type="caution">
    <text evidence="2">The sequence shown here is derived from an EMBL/GenBank/DDBJ whole genome shotgun (WGS) entry which is preliminary data.</text>
</comment>
<evidence type="ECO:0000313" key="2">
    <source>
        <dbReference type="EMBL" id="MBD2149464.1"/>
    </source>
</evidence>
<sequence length="89" mass="10944">MTVRELVIEMKLLERRLTLYEEKYGVLSEDFYTALMSGSLAEYDEYDETRTDFSRWKGIYETWRRRNQLYTEQLKISIFSEMLQFQPTY</sequence>
<protein>
    <submittedName>
        <fullName evidence="2">Uncharacterized protein</fullName>
    </submittedName>
</protein>
<accession>A0A926Z747</accession>
<reference evidence="2" key="2">
    <citation type="submission" date="2020-08" db="EMBL/GenBank/DDBJ databases">
        <authorList>
            <person name="Chen M."/>
            <person name="Teng W."/>
            <person name="Zhao L."/>
            <person name="Hu C."/>
            <person name="Zhou Y."/>
            <person name="Han B."/>
            <person name="Song L."/>
            <person name="Shu W."/>
        </authorList>
    </citation>
    <scope>NUCLEOTIDE SEQUENCE</scope>
    <source>
        <strain evidence="2">FACHB-1277</strain>
    </source>
</reference>
<organism evidence="2 3">
    <name type="scientific">Pseudanabaena cinerea FACHB-1277</name>
    <dbReference type="NCBI Taxonomy" id="2949581"/>
    <lineage>
        <taxon>Bacteria</taxon>
        <taxon>Bacillati</taxon>
        <taxon>Cyanobacteriota</taxon>
        <taxon>Cyanophyceae</taxon>
        <taxon>Pseudanabaenales</taxon>
        <taxon>Pseudanabaenaceae</taxon>
        <taxon>Pseudanabaena</taxon>
        <taxon>Pseudanabaena cinerea</taxon>
    </lineage>
</organism>
<gene>
    <name evidence="2" type="ORF">H6F44_04885</name>
</gene>
<name>A0A926Z747_9CYAN</name>
<feature type="coiled-coil region" evidence="1">
    <location>
        <begin position="3"/>
        <end position="30"/>
    </location>
</feature>
<evidence type="ECO:0000256" key="1">
    <source>
        <dbReference type="SAM" id="Coils"/>
    </source>
</evidence>
<reference evidence="2" key="1">
    <citation type="journal article" date="2015" name="ISME J.">
        <title>Draft Genome Sequence of Streptomyces incarnatus NRRL8089, which Produces the Nucleoside Antibiotic Sinefungin.</title>
        <authorList>
            <person name="Oshima K."/>
            <person name="Hattori M."/>
            <person name="Shimizu H."/>
            <person name="Fukuda K."/>
            <person name="Nemoto M."/>
            <person name="Inagaki K."/>
            <person name="Tamura T."/>
        </authorList>
    </citation>
    <scope>NUCLEOTIDE SEQUENCE</scope>
    <source>
        <strain evidence="2">FACHB-1277</strain>
    </source>
</reference>
<keyword evidence="3" id="KW-1185">Reference proteome</keyword>
<proteinExistence type="predicted"/>
<dbReference type="AlphaFoldDB" id="A0A926Z747"/>
<evidence type="ECO:0000313" key="3">
    <source>
        <dbReference type="Proteomes" id="UP000631421"/>
    </source>
</evidence>
<dbReference type="RefSeq" id="WP_190349836.1">
    <property type="nucleotide sequence ID" value="NZ_JACJPY010000009.1"/>
</dbReference>